<dbReference type="eggNOG" id="ENOG502S5AR">
    <property type="taxonomic scope" value="Eukaryota"/>
</dbReference>
<dbReference type="STRING" id="1126212.K2QMS8"/>
<dbReference type="VEuPathDB" id="FungiDB:MPH_11662"/>
<organism evidence="6 7">
    <name type="scientific">Macrophomina phaseolina (strain MS6)</name>
    <name type="common">Charcoal rot fungus</name>
    <dbReference type="NCBI Taxonomy" id="1126212"/>
    <lineage>
        <taxon>Eukaryota</taxon>
        <taxon>Fungi</taxon>
        <taxon>Dikarya</taxon>
        <taxon>Ascomycota</taxon>
        <taxon>Pezizomycotina</taxon>
        <taxon>Dothideomycetes</taxon>
        <taxon>Dothideomycetes incertae sedis</taxon>
        <taxon>Botryosphaeriales</taxon>
        <taxon>Botryosphaeriaceae</taxon>
        <taxon>Macrophomina</taxon>
    </lineage>
</organism>
<dbReference type="AlphaFoldDB" id="K2QMS8"/>
<dbReference type="PANTHER" id="PTHR33337">
    <property type="entry name" value="GFA DOMAIN-CONTAINING PROTEIN"/>
    <property type="match status" value="1"/>
</dbReference>
<dbReference type="InParanoid" id="K2QMS8"/>
<comment type="caution">
    <text evidence="6">The sequence shown here is derived from an EMBL/GenBank/DDBJ whole genome shotgun (WGS) entry which is preliminary data.</text>
</comment>
<name>K2QMS8_MACPH</name>
<dbReference type="GO" id="GO:0046872">
    <property type="term" value="F:metal ion binding"/>
    <property type="evidence" value="ECO:0007669"/>
    <property type="project" value="UniProtKB-KW"/>
</dbReference>
<keyword evidence="2" id="KW-0479">Metal-binding</keyword>
<protein>
    <submittedName>
        <fullName evidence="6">Glutathione-dependent formaldehyde-activating family GFA</fullName>
    </submittedName>
</protein>
<sequence>MTPNKSLTGGCLCGKIRYSLAASAQPVYSVICHCINCKKSSGTHMVNVSIFLKSHFTLDSDITLKAYEDACTDSGTPVYRHFCGDCGSPVYITTPLVEDIVSIFSGTLDEAGGWWRPNKEQYIETKSHWLPDLAVVKKDGVPERHPRGPLGEQSFEAK</sequence>
<dbReference type="Proteomes" id="UP000007129">
    <property type="component" value="Unassembled WGS sequence"/>
</dbReference>
<evidence type="ECO:0000256" key="1">
    <source>
        <dbReference type="ARBA" id="ARBA00005495"/>
    </source>
</evidence>
<evidence type="ECO:0000259" key="5">
    <source>
        <dbReference type="PROSITE" id="PS51891"/>
    </source>
</evidence>
<dbReference type="InterPro" id="IPR006913">
    <property type="entry name" value="CENP-V/GFA"/>
</dbReference>
<dbReference type="Pfam" id="PF04828">
    <property type="entry name" value="GFA"/>
    <property type="match status" value="1"/>
</dbReference>
<dbReference type="SUPFAM" id="SSF51316">
    <property type="entry name" value="Mss4-like"/>
    <property type="match status" value="1"/>
</dbReference>
<dbReference type="Gene3D" id="3.90.1590.10">
    <property type="entry name" value="glutathione-dependent formaldehyde- activating enzyme (gfa)"/>
    <property type="match status" value="1"/>
</dbReference>
<accession>K2QMS8</accession>
<dbReference type="PANTHER" id="PTHR33337:SF40">
    <property type="entry name" value="CENP-V_GFA DOMAIN-CONTAINING PROTEIN-RELATED"/>
    <property type="match status" value="1"/>
</dbReference>
<dbReference type="OrthoDB" id="2212170at2759"/>
<dbReference type="EMBL" id="AHHD01000496">
    <property type="protein sequence ID" value="EKG11191.1"/>
    <property type="molecule type" value="Genomic_DNA"/>
</dbReference>
<gene>
    <name evidence="6" type="ORF">MPH_11662</name>
</gene>
<proteinExistence type="inferred from homology"/>
<reference evidence="6 7" key="1">
    <citation type="journal article" date="2012" name="BMC Genomics">
        <title>Tools to kill: Genome of one of the most destructive plant pathogenic fungi Macrophomina phaseolina.</title>
        <authorList>
            <person name="Islam M.S."/>
            <person name="Haque M.S."/>
            <person name="Islam M.M."/>
            <person name="Emdad E.M."/>
            <person name="Halim A."/>
            <person name="Hossen Q.M.M."/>
            <person name="Hossain M.Z."/>
            <person name="Ahmed B."/>
            <person name="Rahim S."/>
            <person name="Rahman M.S."/>
            <person name="Alam M.M."/>
            <person name="Hou S."/>
            <person name="Wan X."/>
            <person name="Saito J.A."/>
            <person name="Alam M."/>
        </authorList>
    </citation>
    <scope>NUCLEOTIDE SEQUENCE [LARGE SCALE GENOMIC DNA]</scope>
    <source>
        <strain evidence="6 7">MS6</strain>
    </source>
</reference>
<dbReference type="InterPro" id="IPR011057">
    <property type="entry name" value="Mss4-like_sf"/>
</dbReference>
<keyword evidence="3" id="KW-0862">Zinc</keyword>
<comment type="similarity">
    <text evidence="1">Belongs to the Gfa family.</text>
</comment>
<keyword evidence="4" id="KW-0456">Lyase</keyword>
<dbReference type="PROSITE" id="PS51891">
    <property type="entry name" value="CENP_V_GFA"/>
    <property type="match status" value="1"/>
</dbReference>
<evidence type="ECO:0000256" key="4">
    <source>
        <dbReference type="ARBA" id="ARBA00023239"/>
    </source>
</evidence>
<evidence type="ECO:0000256" key="2">
    <source>
        <dbReference type="ARBA" id="ARBA00022723"/>
    </source>
</evidence>
<evidence type="ECO:0000256" key="3">
    <source>
        <dbReference type="ARBA" id="ARBA00022833"/>
    </source>
</evidence>
<dbReference type="GO" id="GO:0016846">
    <property type="term" value="F:carbon-sulfur lyase activity"/>
    <property type="evidence" value="ECO:0007669"/>
    <property type="project" value="InterPro"/>
</dbReference>
<evidence type="ECO:0000313" key="6">
    <source>
        <dbReference type="EMBL" id="EKG11191.1"/>
    </source>
</evidence>
<dbReference type="HOGENOM" id="CLU_055491_3_2_1"/>
<feature type="domain" description="CENP-V/GFA" evidence="5">
    <location>
        <begin position="7"/>
        <end position="116"/>
    </location>
</feature>
<evidence type="ECO:0000313" key="7">
    <source>
        <dbReference type="Proteomes" id="UP000007129"/>
    </source>
</evidence>